<dbReference type="Gene3D" id="1.10.290.10">
    <property type="entry name" value="Topoisomerase I, domain 4"/>
    <property type="match status" value="1"/>
</dbReference>
<dbReference type="NCBIfam" id="TIGR01056">
    <property type="entry name" value="topB"/>
    <property type="match status" value="1"/>
</dbReference>
<keyword evidence="6" id="KW-0799">Topoisomerase</keyword>
<feature type="region of interest" description="Disordered" evidence="13">
    <location>
        <begin position="643"/>
        <end position="680"/>
    </location>
</feature>
<dbReference type="CDD" id="cd03362">
    <property type="entry name" value="TOPRIM_TopoIA_TopoIII"/>
    <property type="match status" value="1"/>
</dbReference>
<comment type="similarity">
    <text evidence="2">Belongs to the type IA topoisomerase family.</text>
</comment>
<dbReference type="PROSITE" id="PS00396">
    <property type="entry name" value="TOPO_IA_1"/>
    <property type="match status" value="1"/>
</dbReference>
<dbReference type="Gene3D" id="3.40.50.140">
    <property type="match status" value="1"/>
</dbReference>
<comment type="catalytic activity">
    <reaction evidence="1">
        <text>ATP-independent breakage of single-stranded DNA, followed by passage and rejoining.</text>
        <dbReference type="EC" id="5.6.2.1"/>
    </reaction>
</comment>
<dbReference type="NCBIfam" id="NF005829">
    <property type="entry name" value="PRK07726.1"/>
    <property type="match status" value="1"/>
</dbReference>
<dbReference type="PROSITE" id="PS50880">
    <property type="entry name" value="TOPRIM"/>
    <property type="match status" value="1"/>
</dbReference>
<dbReference type="EC" id="5.6.2.1" evidence="3"/>
<evidence type="ECO:0000256" key="5">
    <source>
        <dbReference type="ARBA" id="ARBA00022842"/>
    </source>
</evidence>
<accession>C6I107</accession>
<dbReference type="AlphaFoldDB" id="C6I107"/>
<dbReference type="PROSITE" id="PS52039">
    <property type="entry name" value="TOPO_IA_2"/>
    <property type="match status" value="1"/>
</dbReference>
<dbReference type="InterPro" id="IPR013826">
    <property type="entry name" value="Topo_IA_cen_sub3"/>
</dbReference>
<evidence type="ECO:0000313" key="16">
    <source>
        <dbReference type="EMBL" id="EES51481.1"/>
    </source>
</evidence>
<evidence type="ECO:0000313" key="17">
    <source>
        <dbReference type="Proteomes" id="UP000009374"/>
    </source>
</evidence>
<dbReference type="InterPro" id="IPR005738">
    <property type="entry name" value="TopoIII"/>
</dbReference>
<keyword evidence="7" id="KW-0238">DNA-binding</keyword>
<dbReference type="InterPro" id="IPR000380">
    <property type="entry name" value="Topo_IA"/>
</dbReference>
<dbReference type="InterPro" id="IPR003602">
    <property type="entry name" value="Topo_IA_DNA-bd_dom"/>
</dbReference>
<evidence type="ECO:0000256" key="9">
    <source>
        <dbReference type="ARBA" id="ARBA00030003"/>
    </source>
</evidence>
<evidence type="ECO:0000256" key="12">
    <source>
        <dbReference type="ARBA" id="ARBA00032877"/>
    </source>
</evidence>
<feature type="domain" description="Toprim" evidence="14">
    <location>
        <begin position="1"/>
        <end position="130"/>
    </location>
</feature>
<dbReference type="InterPro" id="IPR003601">
    <property type="entry name" value="Topo_IA_2"/>
</dbReference>
<evidence type="ECO:0000256" key="4">
    <source>
        <dbReference type="ARBA" id="ARBA00022723"/>
    </source>
</evidence>
<feature type="compositionally biased region" description="Polar residues" evidence="13">
    <location>
        <begin position="705"/>
        <end position="720"/>
    </location>
</feature>
<protein>
    <recommendedName>
        <fullName evidence="3">DNA topoisomerase</fullName>
        <ecNumber evidence="3">5.6.2.1</ecNumber>
    </recommendedName>
    <alternativeName>
        <fullName evidence="12">Omega-protein</fullName>
    </alternativeName>
    <alternativeName>
        <fullName evidence="11">Relaxing enzyme</fullName>
    </alternativeName>
    <alternativeName>
        <fullName evidence="9">Swivelase</fullName>
    </alternativeName>
    <alternativeName>
        <fullName evidence="10">Untwisting enzyme</fullName>
    </alternativeName>
</protein>
<evidence type="ECO:0000256" key="1">
    <source>
        <dbReference type="ARBA" id="ARBA00000213"/>
    </source>
</evidence>
<evidence type="ECO:0000259" key="15">
    <source>
        <dbReference type="PROSITE" id="PS52039"/>
    </source>
</evidence>
<dbReference type="GO" id="GO:0003917">
    <property type="term" value="F:DNA topoisomerase type I (single strand cut, ATP-independent) activity"/>
    <property type="evidence" value="ECO:0007669"/>
    <property type="project" value="UniProtKB-EC"/>
</dbReference>
<evidence type="ECO:0000256" key="10">
    <source>
        <dbReference type="ARBA" id="ARBA00031985"/>
    </source>
</evidence>
<dbReference type="GO" id="GO:0006310">
    <property type="term" value="P:DNA recombination"/>
    <property type="evidence" value="ECO:0007669"/>
    <property type="project" value="TreeGrafter"/>
</dbReference>
<dbReference type="InterPro" id="IPR013497">
    <property type="entry name" value="Topo_IA_cen"/>
</dbReference>
<keyword evidence="5" id="KW-0460">Magnesium</keyword>
<keyword evidence="17" id="KW-1185">Reference proteome</keyword>
<dbReference type="InterPro" id="IPR023405">
    <property type="entry name" value="Topo_IA_core_domain"/>
</dbReference>
<dbReference type="GO" id="GO:0006265">
    <property type="term" value="P:DNA topological change"/>
    <property type="evidence" value="ECO:0007669"/>
    <property type="project" value="InterPro"/>
</dbReference>
<keyword evidence="8 16" id="KW-0413">Isomerase</keyword>
<feature type="region of interest" description="Disordered" evidence="13">
    <location>
        <begin position="700"/>
        <end position="739"/>
    </location>
</feature>
<evidence type="ECO:0000256" key="13">
    <source>
        <dbReference type="SAM" id="MobiDB-lite"/>
    </source>
</evidence>
<evidence type="ECO:0000259" key="14">
    <source>
        <dbReference type="PROSITE" id="PS50880"/>
    </source>
</evidence>
<dbReference type="GO" id="GO:0003677">
    <property type="term" value="F:DNA binding"/>
    <property type="evidence" value="ECO:0007669"/>
    <property type="project" value="UniProtKB-KW"/>
</dbReference>
<dbReference type="InterPro" id="IPR013825">
    <property type="entry name" value="Topo_IA_cen_sub2"/>
</dbReference>
<dbReference type="Proteomes" id="UP000009374">
    <property type="component" value="Unassembled WGS sequence"/>
</dbReference>
<dbReference type="Gene3D" id="1.10.460.10">
    <property type="entry name" value="Topoisomerase I, domain 2"/>
    <property type="match status" value="1"/>
</dbReference>
<evidence type="ECO:0000256" key="2">
    <source>
        <dbReference type="ARBA" id="ARBA00009446"/>
    </source>
</evidence>
<evidence type="ECO:0000256" key="3">
    <source>
        <dbReference type="ARBA" id="ARBA00012891"/>
    </source>
</evidence>
<feature type="region of interest" description="Disordered" evidence="13">
    <location>
        <begin position="425"/>
        <end position="444"/>
    </location>
</feature>
<name>C6I107_9BACT</name>
<dbReference type="InterPro" id="IPR023406">
    <property type="entry name" value="Topo_IA_AS"/>
</dbReference>
<dbReference type="PRINTS" id="PR00417">
    <property type="entry name" value="PRTPISMRASEI"/>
</dbReference>
<dbReference type="Gene3D" id="2.70.20.10">
    <property type="entry name" value="Topoisomerase I, domain 3"/>
    <property type="match status" value="1"/>
</dbReference>
<keyword evidence="4" id="KW-0479">Metal-binding</keyword>
<evidence type="ECO:0000256" key="7">
    <source>
        <dbReference type="ARBA" id="ARBA00023125"/>
    </source>
</evidence>
<gene>
    <name evidence="16" type="ORF">UBAL3_96120026</name>
</gene>
<dbReference type="SMART" id="SM00437">
    <property type="entry name" value="TOP1Ac"/>
    <property type="match status" value="1"/>
</dbReference>
<dbReference type="SUPFAM" id="SSF56712">
    <property type="entry name" value="Prokaryotic type I DNA topoisomerase"/>
    <property type="match status" value="1"/>
</dbReference>
<dbReference type="PANTHER" id="PTHR11390">
    <property type="entry name" value="PROKARYOTIC DNA TOPOISOMERASE"/>
    <property type="match status" value="1"/>
</dbReference>
<dbReference type="PANTHER" id="PTHR11390:SF21">
    <property type="entry name" value="DNA TOPOISOMERASE 3-ALPHA"/>
    <property type="match status" value="1"/>
</dbReference>
<dbReference type="GO" id="GO:0046872">
    <property type="term" value="F:metal ion binding"/>
    <property type="evidence" value="ECO:0007669"/>
    <property type="project" value="UniProtKB-KW"/>
</dbReference>
<dbReference type="GO" id="GO:0006281">
    <property type="term" value="P:DNA repair"/>
    <property type="evidence" value="ECO:0007669"/>
    <property type="project" value="TreeGrafter"/>
</dbReference>
<sequence length="739" mass="81159">MKLVIAEKPSMARAIKDVVGREYEVTNAFGHILELAEPDAYLPADVPVSIKTGRKIWRACDLPILPAEWRQIPIRSSKDQLIKIGELLKKADLVVNAGDPDREGQLLIDEILDHFRYRGRVERVWLSALDKTSIDKAFRDLRDNRSYKPLSDAAMGRSRADWLVGMNLTRAATLSSGSFYSIGRVQTPTLALVVHRDLAIERFAARDYFEVRARIRHERGTFSALWKPSDPSGPGFDEEGRLTDRRQAEALSLKGKGAGKISRYEKKEESKSAPLPYSLSALQKAASGRFGLSADEVLKTCQSLYEKKVTSYPRTDCRFLPVEQFSEAGRILQALPVSPDIRPLISASRKHPAWNTAKVTAHPAIVPTGERAGDLSEKERKIYDMIVSSYLALFLPDHRYFSAALSVEMNREIWTATGRQEIDPGWTRLFGRGDREEGGEEDLPSLPECRPGEAVLGEGGEVREKKTRPPGRFTDGTLIEAMSNIHKFVEDPEAKQTLKETSGIGTEATRAGILETLVGREYIVRKGKQILSTEKGRSLVGFLEATLPDLVDPVTTARWEDDLSEVSAGKKRVEAFVGGIADLVREQTRTLLTKGQGGLAGDPSSPAKIACPVCGGQALVTRRESRNKKGVFFWTCSQKTAAGEPVHPPLTDVAGTPGAPFSEKPPLNSDGPPCPTCRKPLSAETTSKGTAYFRCAEGHGPWWSDNGSPGNPWKPQSGTESAKGSFKKSGKGAKTGRRS</sequence>
<organism evidence="16 17">
    <name type="scientific">Leptospirillum ferrodiazotrophum</name>
    <dbReference type="NCBI Taxonomy" id="412449"/>
    <lineage>
        <taxon>Bacteria</taxon>
        <taxon>Pseudomonadati</taxon>
        <taxon>Nitrospirota</taxon>
        <taxon>Nitrospiria</taxon>
        <taxon>Nitrospirales</taxon>
        <taxon>Nitrospiraceae</taxon>
        <taxon>Leptospirillum</taxon>
    </lineage>
</organism>
<feature type="domain" description="Topo IA-type catalytic" evidence="15">
    <location>
        <begin position="147"/>
        <end position="588"/>
    </location>
</feature>
<evidence type="ECO:0000256" key="6">
    <source>
        <dbReference type="ARBA" id="ARBA00023029"/>
    </source>
</evidence>
<dbReference type="InterPro" id="IPR034144">
    <property type="entry name" value="TOPRIM_TopoIII"/>
</dbReference>
<dbReference type="Pfam" id="PF01751">
    <property type="entry name" value="Toprim"/>
    <property type="match status" value="1"/>
</dbReference>
<dbReference type="InterPro" id="IPR013824">
    <property type="entry name" value="Topo_IA_cen_sub1"/>
</dbReference>
<dbReference type="SMART" id="SM00436">
    <property type="entry name" value="TOP1Bc"/>
    <property type="match status" value="1"/>
</dbReference>
<dbReference type="InterPro" id="IPR006171">
    <property type="entry name" value="TOPRIM_dom"/>
</dbReference>
<dbReference type="GO" id="GO:0043597">
    <property type="term" value="C:cytoplasmic replication fork"/>
    <property type="evidence" value="ECO:0007669"/>
    <property type="project" value="TreeGrafter"/>
</dbReference>
<reference evidence="16 17" key="1">
    <citation type="journal article" date="2009" name="Appl. Environ. Microbiol.">
        <title>Community genomic and proteomic analyses of chemoautotrophic iron-oxidizing "Leptospirillum rubarum" (Group II) and "Leptospirillum ferrodiazotrophum" (Group III) bacteria in acid mine drainage biofilms.</title>
        <authorList>
            <person name="Goltsman D.S."/>
            <person name="Denef V.J."/>
            <person name="Singer S.W."/>
            <person name="VerBerkmoes N.C."/>
            <person name="Lefsrud M."/>
            <person name="Mueller R.S."/>
            <person name="Dick G.J."/>
            <person name="Sun C.L."/>
            <person name="Wheeler K.E."/>
            <person name="Zemla A."/>
            <person name="Baker B.J."/>
            <person name="Hauser L."/>
            <person name="Land M."/>
            <person name="Shah M.B."/>
            <person name="Thelen M.P."/>
            <person name="Hettich R.L."/>
            <person name="Banfield J.F."/>
        </authorList>
    </citation>
    <scope>NUCLEOTIDE SEQUENCE [LARGE SCALE GENOMIC DNA]</scope>
</reference>
<dbReference type="SMART" id="SM00493">
    <property type="entry name" value="TOPRIM"/>
    <property type="match status" value="1"/>
</dbReference>
<feature type="compositionally biased region" description="Basic residues" evidence="13">
    <location>
        <begin position="725"/>
        <end position="739"/>
    </location>
</feature>
<dbReference type="Pfam" id="PF01131">
    <property type="entry name" value="Topoisom_bac"/>
    <property type="match status" value="1"/>
</dbReference>
<dbReference type="CDD" id="cd00186">
    <property type="entry name" value="TOP1Ac"/>
    <property type="match status" value="1"/>
</dbReference>
<evidence type="ECO:0000256" key="11">
    <source>
        <dbReference type="ARBA" id="ARBA00032235"/>
    </source>
</evidence>
<proteinExistence type="inferred from homology"/>
<dbReference type="EMBL" id="GG693889">
    <property type="protein sequence ID" value="EES51481.1"/>
    <property type="molecule type" value="Genomic_DNA"/>
</dbReference>
<evidence type="ECO:0000256" key="8">
    <source>
        <dbReference type="ARBA" id="ARBA00023235"/>
    </source>
</evidence>